<comment type="caution">
    <text evidence="3">The sequence shown here is derived from an EMBL/GenBank/DDBJ whole genome shotgun (WGS) entry which is preliminary data.</text>
</comment>
<evidence type="ECO:0000256" key="1">
    <source>
        <dbReference type="SAM" id="SignalP"/>
    </source>
</evidence>
<dbReference type="Gene3D" id="2.60.40.1250">
    <property type="entry name" value="Thiol:disulfide interchange protein DsbD, N-terminal domain"/>
    <property type="match status" value="1"/>
</dbReference>
<reference evidence="3 4" key="1">
    <citation type="submission" date="2020-07" db="EMBL/GenBank/DDBJ databases">
        <title>Genomic Encyclopedia of Archaeal and Bacterial Type Strains, Phase II (KMG-II): from individual species to whole genera.</title>
        <authorList>
            <person name="Goeker M."/>
        </authorList>
    </citation>
    <scope>NUCLEOTIDE SEQUENCE [LARGE SCALE GENOMIC DNA]</scope>
    <source>
        <strain evidence="3 4">DSM 21226</strain>
    </source>
</reference>
<sequence>MIIFSSICRRKIWSALLFVVGNISAPNISAAEPGRLNAWFGTKAVEPLPPEQAFQVSARLLDPSRISVQFTLKPYYYLYKDKVSLEINGSTGVKLLRTDYPAAITKQDRSFGPTQVYPESFEIRGTIANTEKTSTPITLIARYQGCFETLGVCYPPQTTEIKLNPSSSTVSGKPLGKKQQ</sequence>
<organism evidence="3 4">
    <name type="scientific">Sphaerotilus montanus</name>
    <dbReference type="NCBI Taxonomy" id="522889"/>
    <lineage>
        <taxon>Bacteria</taxon>
        <taxon>Pseudomonadati</taxon>
        <taxon>Pseudomonadota</taxon>
        <taxon>Betaproteobacteria</taxon>
        <taxon>Burkholderiales</taxon>
        <taxon>Sphaerotilaceae</taxon>
        <taxon>Sphaerotilus</taxon>
    </lineage>
</organism>
<dbReference type="InterPro" id="IPR036929">
    <property type="entry name" value="DsbDN_sf"/>
</dbReference>
<evidence type="ECO:0000313" key="4">
    <source>
        <dbReference type="Proteomes" id="UP000518288"/>
    </source>
</evidence>
<protein>
    <submittedName>
        <fullName evidence="3">Thiol:disulfide interchange protein</fullName>
    </submittedName>
</protein>
<accession>A0A7Y9QY15</accession>
<feature type="domain" description="Thiol:disulfide interchange protein DsbD N-terminal" evidence="2">
    <location>
        <begin position="45"/>
        <end position="164"/>
    </location>
</feature>
<dbReference type="EMBL" id="JACCFH010000001">
    <property type="protein sequence ID" value="NYG33031.1"/>
    <property type="molecule type" value="Genomic_DNA"/>
</dbReference>
<dbReference type="AlphaFoldDB" id="A0A7Y9QY15"/>
<dbReference type="SUPFAM" id="SSF74863">
    <property type="entry name" value="Thiol:disulfide interchange protein DsbD, N-terminal domain (DsbD-alpha)"/>
    <property type="match status" value="1"/>
</dbReference>
<evidence type="ECO:0000259" key="2">
    <source>
        <dbReference type="Pfam" id="PF11412"/>
    </source>
</evidence>
<evidence type="ECO:0000313" key="3">
    <source>
        <dbReference type="EMBL" id="NYG33031.1"/>
    </source>
</evidence>
<dbReference type="GO" id="GO:0045454">
    <property type="term" value="P:cell redox homeostasis"/>
    <property type="evidence" value="ECO:0007669"/>
    <property type="project" value="TreeGrafter"/>
</dbReference>
<keyword evidence="1" id="KW-0732">Signal</keyword>
<dbReference type="GO" id="GO:0015035">
    <property type="term" value="F:protein-disulfide reductase activity"/>
    <property type="evidence" value="ECO:0007669"/>
    <property type="project" value="TreeGrafter"/>
</dbReference>
<proteinExistence type="predicted"/>
<dbReference type="RefSeq" id="WP_179633844.1">
    <property type="nucleotide sequence ID" value="NZ_JACCFH010000001.1"/>
</dbReference>
<gene>
    <name evidence="3" type="ORF">BDD16_002017</name>
</gene>
<feature type="chain" id="PRO_5031023929" evidence="1">
    <location>
        <begin position="31"/>
        <end position="180"/>
    </location>
</feature>
<dbReference type="Proteomes" id="UP000518288">
    <property type="component" value="Unassembled WGS sequence"/>
</dbReference>
<keyword evidence="4" id="KW-1185">Reference proteome</keyword>
<feature type="signal peptide" evidence="1">
    <location>
        <begin position="1"/>
        <end position="30"/>
    </location>
</feature>
<dbReference type="PANTHER" id="PTHR32234:SF0">
    <property type="entry name" value="THIOL:DISULFIDE INTERCHANGE PROTEIN DSBD"/>
    <property type="match status" value="1"/>
</dbReference>
<dbReference type="InterPro" id="IPR028250">
    <property type="entry name" value="DsbDN"/>
</dbReference>
<name>A0A7Y9QY15_9BURK</name>
<dbReference type="Pfam" id="PF11412">
    <property type="entry name" value="DsbD_N"/>
    <property type="match status" value="1"/>
</dbReference>
<dbReference type="PANTHER" id="PTHR32234">
    <property type="entry name" value="THIOL:DISULFIDE INTERCHANGE PROTEIN DSBD"/>
    <property type="match status" value="1"/>
</dbReference>